<keyword evidence="4" id="KW-0326">Glycosidase</keyword>
<dbReference type="AlphaFoldDB" id="A0A0G4EY28"/>
<dbReference type="GO" id="GO:0005975">
    <property type="term" value="P:carbohydrate metabolic process"/>
    <property type="evidence" value="ECO:0007669"/>
    <property type="project" value="InterPro"/>
</dbReference>
<evidence type="ECO:0000256" key="3">
    <source>
        <dbReference type="PROSITE-ProRule" id="PRU00779"/>
    </source>
</evidence>
<dbReference type="CDD" id="cd00111">
    <property type="entry name" value="Trefoil"/>
    <property type="match status" value="1"/>
</dbReference>
<dbReference type="InterPro" id="IPR044913">
    <property type="entry name" value="P_trefoil_dom_sf"/>
</dbReference>
<feature type="domain" description="P-type" evidence="6">
    <location>
        <begin position="184"/>
        <end position="228"/>
    </location>
</feature>
<dbReference type="Pfam" id="PF00088">
    <property type="entry name" value="Trefoil"/>
    <property type="match status" value="1"/>
</dbReference>
<dbReference type="CDD" id="cd06595">
    <property type="entry name" value="GH31_u1"/>
    <property type="match status" value="1"/>
</dbReference>
<dbReference type="STRING" id="1169540.A0A0G4EY28"/>
<evidence type="ECO:0000313" key="8">
    <source>
        <dbReference type="Proteomes" id="UP000041254"/>
    </source>
</evidence>
<dbReference type="Pfam" id="PF01055">
    <property type="entry name" value="Glyco_hydro_31_2nd"/>
    <property type="match status" value="1"/>
</dbReference>
<dbReference type="GO" id="GO:0090599">
    <property type="term" value="F:alpha-glucosidase activity"/>
    <property type="evidence" value="ECO:0007669"/>
    <property type="project" value="TreeGrafter"/>
</dbReference>
<evidence type="ECO:0000313" key="7">
    <source>
        <dbReference type="EMBL" id="CEM04239.1"/>
    </source>
</evidence>
<reference evidence="7 8" key="1">
    <citation type="submission" date="2014-11" db="EMBL/GenBank/DDBJ databases">
        <authorList>
            <person name="Zhu J."/>
            <person name="Qi W."/>
            <person name="Song R."/>
        </authorList>
    </citation>
    <scope>NUCLEOTIDE SEQUENCE [LARGE SCALE GENOMIC DNA]</scope>
</reference>
<dbReference type="PANTHER" id="PTHR22762:SF89">
    <property type="entry name" value="ALPHA-XYLOSIDASE"/>
    <property type="match status" value="1"/>
</dbReference>
<dbReference type="InParanoid" id="A0A0G4EY28"/>
<feature type="compositionally biased region" description="Basic and acidic residues" evidence="5">
    <location>
        <begin position="963"/>
        <end position="974"/>
    </location>
</feature>
<keyword evidence="4" id="KW-0378">Hydrolase</keyword>
<dbReference type="Gene3D" id="4.10.110.10">
    <property type="entry name" value="Spasmolytic Protein, domain 1"/>
    <property type="match status" value="1"/>
</dbReference>
<evidence type="ECO:0000256" key="4">
    <source>
        <dbReference type="RuleBase" id="RU361185"/>
    </source>
</evidence>
<name>A0A0G4EY28_VITBC</name>
<dbReference type="InterPro" id="IPR033403">
    <property type="entry name" value="DUF5110"/>
</dbReference>
<dbReference type="InterPro" id="IPR048395">
    <property type="entry name" value="Glyco_hydro_31_C"/>
</dbReference>
<evidence type="ECO:0000259" key="6">
    <source>
        <dbReference type="PROSITE" id="PS51448"/>
    </source>
</evidence>
<evidence type="ECO:0000256" key="5">
    <source>
        <dbReference type="SAM" id="MobiDB-lite"/>
    </source>
</evidence>
<evidence type="ECO:0000256" key="2">
    <source>
        <dbReference type="ARBA" id="ARBA00023157"/>
    </source>
</evidence>
<dbReference type="InterPro" id="IPR013780">
    <property type="entry name" value="Glyco_hydro_b"/>
</dbReference>
<dbReference type="SMART" id="SM00018">
    <property type="entry name" value="PD"/>
    <property type="match status" value="1"/>
</dbReference>
<dbReference type="InterPro" id="IPR000322">
    <property type="entry name" value="Glyco_hydro_31_TIM"/>
</dbReference>
<dbReference type="PhylomeDB" id="A0A0G4EY28"/>
<feature type="disulfide bond" evidence="3">
    <location>
        <begin position="197"/>
        <end position="212"/>
    </location>
</feature>
<proteinExistence type="inferred from homology"/>
<dbReference type="SUPFAM" id="SSF57492">
    <property type="entry name" value="Trefoil"/>
    <property type="match status" value="1"/>
</dbReference>
<accession>A0A0G4EY28</accession>
<dbReference type="GO" id="GO:0006491">
    <property type="term" value="P:N-glycan processing"/>
    <property type="evidence" value="ECO:0007669"/>
    <property type="project" value="TreeGrafter"/>
</dbReference>
<gene>
    <name evidence="7" type="ORF">Vbra_8622</name>
</gene>
<dbReference type="InterPro" id="IPR017853">
    <property type="entry name" value="GH"/>
</dbReference>
<comment type="similarity">
    <text evidence="1 4">Belongs to the glycosyl hydrolase 31 family.</text>
</comment>
<dbReference type="Proteomes" id="UP000041254">
    <property type="component" value="Unassembled WGS sequence"/>
</dbReference>
<keyword evidence="8" id="KW-1185">Reference proteome</keyword>
<dbReference type="PROSITE" id="PS51448">
    <property type="entry name" value="P_TREFOIL_2"/>
    <property type="match status" value="1"/>
</dbReference>
<protein>
    <recommendedName>
        <fullName evidence="6">P-type domain-containing protein</fullName>
    </recommendedName>
</protein>
<dbReference type="Gene3D" id="3.20.20.80">
    <property type="entry name" value="Glycosidases"/>
    <property type="match status" value="1"/>
</dbReference>
<feature type="region of interest" description="Disordered" evidence="5">
    <location>
        <begin position="959"/>
        <end position="981"/>
    </location>
</feature>
<dbReference type="PANTHER" id="PTHR22762">
    <property type="entry name" value="ALPHA-GLUCOSIDASE"/>
    <property type="match status" value="1"/>
</dbReference>
<dbReference type="VEuPathDB" id="CryptoDB:Vbra_8622"/>
<dbReference type="EMBL" id="CDMY01000348">
    <property type="protein sequence ID" value="CEM04239.1"/>
    <property type="molecule type" value="Genomic_DNA"/>
</dbReference>
<dbReference type="InterPro" id="IPR000519">
    <property type="entry name" value="P_trefoil_dom"/>
</dbReference>
<dbReference type="Pfam" id="PF21365">
    <property type="entry name" value="Glyco_hydro_31_3rd"/>
    <property type="match status" value="1"/>
</dbReference>
<dbReference type="Pfam" id="PF17137">
    <property type="entry name" value="DUF5110"/>
    <property type="match status" value="1"/>
</dbReference>
<keyword evidence="2 3" id="KW-1015">Disulfide bond</keyword>
<dbReference type="OrthoDB" id="449103at2759"/>
<dbReference type="SUPFAM" id="SSF51445">
    <property type="entry name" value="(Trans)glycosidases"/>
    <property type="match status" value="1"/>
</dbReference>
<dbReference type="Gene3D" id="2.60.40.1180">
    <property type="entry name" value="Golgi alpha-mannosidase II"/>
    <property type="match status" value="1"/>
</dbReference>
<organism evidence="7 8">
    <name type="scientific">Vitrella brassicaformis (strain CCMP3155)</name>
    <dbReference type="NCBI Taxonomy" id="1169540"/>
    <lineage>
        <taxon>Eukaryota</taxon>
        <taxon>Sar</taxon>
        <taxon>Alveolata</taxon>
        <taxon>Colpodellida</taxon>
        <taxon>Vitrellaceae</taxon>
        <taxon>Vitrella</taxon>
    </lineage>
</organism>
<feature type="disulfide bond" evidence="3">
    <location>
        <begin position="207"/>
        <end position="224"/>
    </location>
</feature>
<comment type="caution">
    <text evidence="3">Lacks conserved residue(s) required for the propagation of feature annotation.</text>
</comment>
<dbReference type="SUPFAM" id="SSF51011">
    <property type="entry name" value="Glycosyl hydrolase domain"/>
    <property type="match status" value="1"/>
</dbReference>
<sequence>MSTAAADPAAIVQAGSARFTVLTDDVIRMEDGRWTDEPTFAFINRKLDVPRYHVERNGSTVTITTKALKLEYDQGTKTAFSPSNLRVTMGDVVWTPKPEGVGDANKGNLLGTVRTLDGVDGWLDLDCANQDRYDLHCTYGLLSTQGYTVVDDTNRPRFTAPPEHMQAMGIGWYERPQVDEASDEECAAVKVEERRGCGEDSIVPLDCLGRGCCYDEDPESGPSCWYVPTRSHATRDWYFIGHGSPDGIDYKGTLKAMSKMMGKIPLLPRYAYGGWYSRYWSWSDVELRDIVKEYEERDIPLDVLVIDMNWHPSFEKERAMNASRDQAHQPKGWTGYTWDRTLFPSPSKFLQYIDRRGLSTTLNLHPAGGIEPWEDTYPDVATEMGIDPASGKFVPFKPSDPHNMFAWFNITLAKREVEGVDFWWLDWQQGETWMKQPDVNPTFWLNHLFWSKPHFSKSGMESGTPETRRRPILFGRWGGLGNHRYALGFSGDVNPSWASLKFQVQFTLTAANVLFSYWSHDLGGHLKPCPAEMYTRWIQWGAFSPCMRPHSSKEFGNDRRIWVYPNTYYDIMRTFMRRRAELVPYIYSQGRRAYDDGLALLRPMYYQDPQEDKAYEYGKGQYYFGDDMLVAPVTAPVDNTTGLAEKKIWIPPSSIFYEVGWGIGVKGPAELTWTYDLSEMPVFARVGQVIPTVGGMRADSQCKGPQGSIRTSNVLPSCLGLTFYAGGIMTETDTEGFGGVYEDDGWSQGYEDGAFAYTNVSYSSGVEGYAIIISPPGTAKSPAVLPFLPTERQYEIRVAGTWPPKAVSIGDRLIERADLGERCLADCWTYDGETLTLTVHLVDLRPLTEEMIVAITSLFTPATPLLRRGFPKLVSRAKKVKVLLDNQWGRNTTVYEEDYQSVIALSLQGIKLTYNPATAPQLVQEAIDTLLPNAIKEVQGLTKLPADVKSKALALLDVRPMPHHGDDDAQRKGPADALLTA</sequence>
<evidence type="ECO:0000256" key="1">
    <source>
        <dbReference type="ARBA" id="ARBA00007806"/>
    </source>
</evidence>
<dbReference type="OMA" id="FNTWHYG"/>